<sequence length="204" mass="23735">MRIIINALFDNSCPVLAFRPCVRQVAKVATVSVSRSDSSLQSPSDTRTRTYDRKNDVESKPWSGSGTNHLPVLLGRFALRWLFRNADLLWFAYRSVLPFRHILLQRRLTISVVWLMIETDKRVTYQQIRTSLGIESVRDKRPRSKIPVYQDNASPHTARQTTINLETLLKRYNRILAHLSYCPDLARCDFYLFTKKKTFEESGL</sequence>
<dbReference type="Proteomes" id="UP000299102">
    <property type="component" value="Unassembled WGS sequence"/>
</dbReference>
<evidence type="ECO:0000313" key="2">
    <source>
        <dbReference type="EMBL" id="GBP80097.1"/>
    </source>
</evidence>
<organism evidence="2 3">
    <name type="scientific">Eumeta variegata</name>
    <name type="common">Bagworm moth</name>
    <name type="synonym">Eumeta japonica</name>
    <dbReference type="NCBI Taxonomy" id="151549"/>
    <lineage>
        <taxon>Eukaryota</taxon>
        <taxon>Metazoa</taxon>
        <taxon>Ecdysozoa</taxon>
        <taxon>Arthropoda</taxon>
        <taxon>Hexapoda</taxon>
        <taxon>Insecta</taxon>
        <taxon>Pterygota</taxon>
        <taxon>Neoptera</taxon>
        <taxon>Endopterygota</taxon>
        <taxon>Lepidoptera</taxon>
        <taxon>Glossata</taxon>
        <taxon>Ditrysia</taxon>
        <taxon>Tineoidea</taxon>
        <taxon>Psychidae</taxon>
        <taxon>Oiketicinae</taxon>
        <taxon>Eumeta</taxon>
    </lineage>
</organism>
<feature type="region of interest" description="Disordered" evidence="1">
    <location>
        <begin position="37"/>
        <end position="63"/>
    </location>
</feature>
<reference evidence="2 3" key="1">
    <citation type="journal article" date="2019" name="Commun. Biol.">
        <title>The bagworm genome reveals a unique fibroin gene that provides high tensile strength.</title>
        <authorList>
            <person name="Kono N."/>
            <person name="Nakamura H."/>
            <person name="Ohtoshi R."/>
            <person name="Tomita M."/>
            <person name="Numata K."/>
            <person name="Arakawa K."/>
        </authorList>
    </citation>
    <scope>NUCLEOTIDE SEQUENCE [LARGE SCALE GENOMIC DNA]</scope>
</reference>
<protein>
    <recommendedName>
        <fullName evidence="4">Mariner Mos1 transposase</fullName>
    </recommendedName>
</protein>
<dbReference type="Gene3D" id="3.30.420.10">
    <property type="entry name" value="Ribonuclease H-like superfamily/Ribonuclease H"/>
    <property type="match status" value="1"/>
</dbReference>
<proteinExistence type="predicted"/>
<evidence type="ECO:0000256" key="1">
    <source>
        <dbReference type="SAM" id="MobiDB-lite"/>
    </source>
</evidence>
<feature type="compositionally biased region" description="Basic and acidic residues" evidence="1">
    <location>
        <begin position="46"/>
        <end position="59"/>
    </location>
</feature>
<dbReference type="InterPro" id="IPR036397">
    <property type="entry name" value="RNaseH_sf"/>
</dbReference>
<accession>A0A4C1Z0G1</accession>
<gene>
    <name evidence="2" type="ORF">EVAR_22021_1</name>
</gene>
<evidence type="ECO:0008006" key="4">
    <source>
        <dbReference type="Google" id="ProtNLM"/>
    </source>
</evidence>
<keyword evidence="3" id="KW-1185">Reference proteome</keyword>
<dbReference type="EMBL" id="BGZK01001445">
    <property type="protein sequence ID" value="GBP80097.1"/>
    <property type="molecule type" value="Genomic_DNA"/>
</dbReference>
<dbReference type="GO" id="GO:0003676">
    <property type="term" value="F:nucleic acid binding"/>
    <property type="evidence" value="ECO:0007669"/>
    <property type="project" value="InterPro"/>
</dbReference>
<dbReference type="AlphaFoldDB" id="A0A4C1Z0G1"/>
<comment type="caution">
    <text evidence="2">The sequence shown here is derived from an EMBL/GenBank/DDBJ whole genome shotgun (WGS) entry which is preliminary data.</text>
</comment>
<name>A0A4C1Z0G1_EUMVA</name>
<evidence type="ECO:0000313" key="3">
    <source>
        <dbReference type="Proteomes" id="UP000299102"/>
    </source>
</evidence>